<feature type="compositionally biased region" description="Polar residues" evidence="9">
    <location>
        <begin position="35"/>
        <end position="44"/>
    </location>
</feature>
<dbReference type="VEuPathDB" id="VectorBase:LLONM1_003593"/>
<sequence>MSFLPSLKTITGSYQRILGSIVPQNVSVRFASKKAGTSTRNQGKGNAKPKHRGWKRQDGSTVTSGTLLALQRTPRFHPGLNVGFGRNGTLWAMQSGKVVITCEKTDLNWNHSWVQKAYAGREGQTIYKKYFNVIPQKQHQNFRLVEEV</sequence>
<comment type="subcellular location">
    <subcellularLocation>
        <location evidence="1">Mitochondrion</location>
    </subcellularLocation>
</comment>
<name>A0A1B0CDW4_LUTLO</name>
<accession>A0A1B0CDW4</accession>
<dbReference type="VEuPathDB" id="VectorBase:LLOJ002534"/>
<dbReference type="PANTHER" id="PTHR15893">
    <property type="entry name" value="RIBOSOMAL PROTEIN L27"/>
    <property type="match status" value="1"/>
</dbReference>
<dbReference type="SUPFAM" id="SSF110324">
    <property type="entry name" value="Ribosomal L27 protein-like"/>
    <property type="match status" value="1"/>
</dbReference>
<keyword evidence="5" id="KW-0496">Mitochondrion</keyword>
<dbReference type="Gene3D" id="2.40.50.100">
    <property type="match status" value="1"/>
</dbReference>
<keyword evidence="11" id="KW-1185">Reference proteome</keyword>
<dbReference type="PANTHER" id="PTHR15893:SF0">
    <property type="entry name" value="LARGE RIBOSOMAL SUBUNIT PROTEIN BL27M"/>
    <property type="match status" value="1"/>
</dbReference>
<dbReference type="Proteomes" id="UP000092461">
    <property type="component" value="Unassembled WGS sequence"/>
</dbReference>
<dbReference type="GO" id="GO:0005743">
    <property type="term" value="C:mitochondrial inner membrane"/>
    <property type="evidence" value="ECO:0007669"/>
    <property type="project" value="UniProtKB-ARBA"/>
</dbReference>
<evidence type="ECO:0000256" key="1">
    <source>
        <dbReference type="ARBA" id="ARBA00004173"/>
    </source>
</evidence>
<keyword evidence="6" id="KW-0687">Ribonucleoprotein</keyword>
<dbReference type="FunFam" id="2.40.50.100:FF:000031">
    <property type="entry name" value="39S ribosomal protein L27, mitochondrial"/>
    <property type="match status" value="1"/>
</dbReference>
<reference evidence="10" key="1">
    <citation type="submission" date="2020-05" db="UniProtKB">
        <authorList>
            <consortium name="EnsemblMetazoa"/>
        </authorList>
    </citation>
    <scope>IDENTIFICATION</scope>
    <source>
        <strain evidence="10">Jacobina</strain>
    </source>
</reference>
<evidence type="ECO:0000256" key="8">
    <source>
        <dbReference type="ARBA" id="ARBA00076963"/>
    </source>
</evidence>
<keyword evidence="3" id="KW-0809">Transit peptide</keyword>
<evidence type="ECO:0000256" key="5">
    <source>
        <dbReference type="ARBA" id="ARBA00023128"/>
    </source>
</evidence>
<evidence type="ECO:0000256" key="9">
    <source>
        <dbReference type="SAM" id="MobiDB-lite"/>
    </source>
</evidence>
<dbReference type="InterPro" id="IPR001684">
    <property type="entry name" value="Ribosomal_bL27"/>
</dbReference>
<feature type="region of interest" description="Disordered" evidence="9">
    <location>
        <begin position="33"/>
        <end position="59"/>
    </location>
</feature>
<evidence type="ECO:0000256" key="2">
    <source>
        <dbReference type="ARBA" id="ARBA00010797"/>
    </source>
</evidence>
<evidence type="ECO:0000313" key="10">
    <source>
        <dbReference type="EnsemblMetazoa" id="LLOJ002534-PA"/>
    </source>
</evidence>
<dbReference type="GO" id="GO:0006412">
    <property type="term" value="P:translation"/>
    <property type="evidence" value="ECO:0007669"/>
    <property type="project" value="InterPro"/>
</dbReference>
<protein>
    <recommendedName>
        <fullName evidence="7">Large ribosomal subunit protein bL27m</fullName>
    </recommendedName>
    <alternativeName>
        <fullName evidence="8">39S ribosomal protein L27, mitochondrial</fullName>
    </alternativeName>
</protein>
<dbReference type="Pfam" id="PF01016">
    <property type="entry name" value="Ribosomal_L27"/>
    <property type="match status" value="1"/>
</dbReference>
<evidence type="ECO:0000256" key="7">
    <source>
        <dbReference type="ARBA" id="ARBA00035267"/>
    </source>
</evidence>
<proteinExistence type="inferred from homology"/>
<dbReference type="GO" id="GO:0003735">
    <property type="term" value="F:structural constituent of ribosome"/>
    <property type="evidence" value="ECO:0007669"/>
    <property type="project" value="InterPro"/>
</dbReference>
<evidence type="ECO:0000256" key="3">
    <source>
        <dbReference type="ARBA" id="ARBA00022946"/>
    </source>
</evidence>
<evidence type="ECO:0000256" key="6">
    <source>
        <dbReference type="ARBA" id="ARBA00023274"/>
    </source>
</evidence>
<comment type="similarity">
    <text evidence="2">Belongs to the bacterial ribosomal protein bL27 family.</text>
</comment>
<dbReference type="PRINTS" id="PR00063">
    <property type="entry name" value="RIBOSOMALL27"/>
</dbReference>
<dbReference type="GO" id="GO:0005762">
    <property type="term" value="C:mitochondrial large ribosomal subunit"/>
    <property type="evidence" value="ECO:0007669"/>
    <property type="project" value="TreeGrafter"/>
</dbReference>
<keyword evidence="4" id="KW-0689">Ribosomal protein</keyword>
<dbReference type="AlphaFoldDB" id="A0A1B0CDW4"/>
<organism evidence="10 11">
    <name type="scientific">Lutzomyia longipalpis</name>
    <name type="common">Sand fly</name>
    <dbReference type="NCBI Taxonomy" id="7200"/>
    <lineage>
        <taxon>Eukaryota</taxon>
        <taxon>Metazoa</taxon>
        <taxon>Ecdysozoa</taxon>
        <taxon>Arthropoda</taxon>
        <taxon>Hexapoda</taxon>
        <taxon>Insecta</taxon>
        <taxon>Pterygota</taxon>
        <taxon>Neoptera</taxon>
        <taxon>Endopterygota</taxon>
        <taxon>Diptera</taxon>
        <taxon>Nematocera</taxon>
        <taxon>Psychodoidea</taxon>
        <taxon>Psychodidae</taxon>
        <taxon>Lutzomyia</taxon>
        <taxon>Lutzomyia</taxon>
    </lineage>
</organism>
<dbReference type="EMBL" id="AJWK01008307">
    <property type="status" value="NOT_ANNOTATED_CDS"/>
    <property type="molecule type" value="Genomic_DNA"/>
</dbReference>
<evidence type="ECO:0000256" key="4">
    <source>
        <dbReference type="ARBA" id="ARBA00022980"/>
    </source>
</evidence>
<evidence type="ECO:0000313" key="11">
    <source>
        <dbReference type="Proteomes" id="UP000092461"/>
    </source>
</evidence>
<dbReference type="EnsemblMetazoa" id="LLOJ002534-RA">
    <property type="protein sequence ID" value="LLOJ002534-PA"/>
    <property type="gene ID" value="LLOJ002534"/>
</dbReference>